<feature type="transmembrane region" description="Helical" evidence="1">
    <location>
        <begin position="42"/>
        <end position="66"/>
    </location>
</feature>
<evidence type="ECO:0000313" key="3">
    <source>
        <dbReference type="Proteomes" id="UP000094784"/>
    </source>
</evidence>
<evidence type="ECO:0000256" key="1">
    <source>
        <dbReference type="SAM" id="Phobius"/>
    </source>
</evidence>
<comment type="caution">
    <text evidence="2">The sequence shown here is derived from an EMBL/GenBank/DDBJ whole genome shotgun (WGS) entry which is preliminary data.</text>
</comment>
<dbReference type="Pfam" id="PF13061">
    <property type="entry name" value="DUF3923"/>
    <property type="match status" value="1"/>
</dbReference>
<keyword evidence="2" id="KW-0830">Ubiquinone</keyword>
<dbReference type="EMBL" id="MECQ01000001">
    <property type="protein sequence ID" value="ODV57136.1"/>
    <property type="molecule type" value="Genomic_DNA"/>
</dbReference>
<evidence type="ECO:0000313" key="2">
    <source>
        <dbReference type="EMBL" id="ODV57136.1"/>
    </source>
</evidence>
<gene>
    <name evidence="2" type="ORF">BG258_15085</name>
</gene>
<keyword evidence="1" id="KW-0472">Membrane</keyword>
<organism evidence="2 3">
    <name type="scientific">Lysinibacillus fusiformis</name>
    <dbReference type="NCBI Taxonomy" id="28031"/>
    <lineage>
        <taxon>Bacteria</taxon>
        <taxon>Bacillati</taxon>
        <taxon>Bacillota</taxon>
        <taxon>Bacilli</taxon>
        <taxon>Bacillales</taxon>
        <taxon>Bacillaceae</taxon>
        <taxon>Lysinibacillus</taxon>
    </lineage>
</organism>
<keyword evidence="1" id="KW-1133">Transmembrane helix</keyword>
<dbReference type="InterPro" id="IPR025037">
    <property type="entry name" value="DUF3923"/>
</dbReference>
<protein>
    <submittedName>
        <fullName evidence="2">NADH:ubiquinone oxidoreductase</fullName>
    </submittedName>
</protein>
<reference evidence="2 3" key="1">
    <citation type="submission" date="2016-09" db="EMBL/GenBank/DDBJ databases">
        <title>Draft genome sequence of the soil isolate, Lysinibacillus fusiformis M5, a potential hypoxanthine producer.</title>
        <authorList>
            <person name="Gallegos-Monterrosa R."/>
            <person name="Maroti G."/>
            <person name="Balint B."/>
            <person name="Kovacs A.T."/>
        </authorList>
    </citation>
    <scope>NUCLEOTIDE SEQUENCE [LARGE SCALE GENOMIC DNA]</scope>
    <source>
        <strain evidence="2 3">M5</strain>
    </source>
</reference>
<dbReference type="OrthoDB" id="2413843at2"/>
<dbReference type="AlphaFoldDB" id="A0A1E4R9J7"/>
<name>A0A1E4R9J7_9BACI</name>
<proteinExistence type="predicted"/>
<keyword evidence="1" id="KW-0812">Transmembrane</keyword>
<accession>A0A1E4R9J7</accession>
<sequence>MKMKIWWAANSVWILVFGALAFFVGARNIDGAGVVQTPEIKMVTYAILGIAFIVVVLVQLIFLYFVRKTNN</sequence>
<dbReference type="Proteomes" id="UP000094784">
    <property type="component" value="Unassembled WGS sequence"/>
</dbReference>